<keyword evidence="3" id="KW-1185">Reference proteome</keyword>
<dbReference type="Proteomes" id="UP000197208">
    <property type="component" value="Unassembled WGS sequence"/>
</dbReference>
<evidence type="ECO:0000256" key="1">
    <source>
        <dbReference type="SAM" id="MobiDB-lite"/>
    </source>
</evidence>
<protein>
    <submittedName>
        <fullName evidence="2">Uncharacterized protein</fullName>
    </submittedName>
</protein>
<feature type="compositionally biased region" description="Low complexity" evidence="1">
    <location>
        <begin position="40"/>
        <end position="52"/>
    </location>
</feature>
<comment type="caution">
    <text evidence="2">The sequence shown here is derived from an EMBL/GenBank/DDBJ whole genome shotgun (WGS) entry which is preliminary data.</text>
</comment>
<sequence length="133" mass="13397">MAIPMLLQIIIGALFAPSVLKGFGIDLTGADVTNGVSGAAAAQNATPAQGGQPEPSKPPTTAETINDAVNKPSSLFGIAAIGFVTVFVIAQVRAGTHEAVETSKDLYSAGSSASRSLANADGSTKNISRRAKD</sequence>
<feature type="region of interest" description="Disordered" evidence="1">
    <location>
        <begin position="40"/>
        <end position="66"/>
    </location>
</feature>
<dbReference type="OrthoDB" id="72306at2"/>
<dbReference type="EMBL" id="NHMK01000020">
    <property type="protein sequence ID" value="OWL95041.1"/>
    <property type="molecule type" value="Genomic_DNA"/>
</dbReference>
<gene>
    <name evidence="2" type="ORF">CBQ26_13380</name>
</gene>
<evidence type="ECO:0000313" key="3">
    <source>
        <dbReference type="Proteomes" id="UP000197208"/>
    </source>
</evidence>
<dbReference type="RefSeq" id="WP_088249130.1">
    <property type="nucleotide sequence ID" value="NZ_NHMK01000020.1"/>
</dbReference>
<accession>A0A246BJG9</accession>
<evidence type="ECO:0000313" key="2">
    <source>
        <dbReference type="EMBL" id="OWL95041.1"/>
    </source>
</evidence>
<proteinExistence type="predicted"/>
<name>A0A246BJG9_9DEIO</name>
<reference evidence="2 3" key="1">
    <citation type="submission" date="2017-05" db="EMBL/GenBank/DDBJ databases">
        <title>De novo genome assembly of Deniococcus indicus strain DR1.</title>
        <authorList>
            <person name="Chauhan D."/>
            <person name="Yennamalli R.M."/>
            <person name="Priyadarshini R."/>
        </authorList>
    </citation>
    <scope>NUCLEOTIDE SEQUENCE [LARGE SCALE GENOMIC DNA]</scope>
    <source>
        <strain evidence="2 3">DR1</strain>
    </source>
</reference>
<organism evidence="2 3">
    <name type="scientific">Deinococcus indicus</name>
    <dbReference type="NCBI Taxonomy" id="223556"/>
    <lineage>
        <taxon>Bacteria</taxon>
        <taxon>Thermotogati</taxon>
        <taxon>Deinococcota</taxon>
        <taxon>Deinococci</taxon>
        <taxon>Deinococcales</taxon>
        <taxon>Deinococcaceae</taxon>
        <taxon>Deinococcus</taxon>
    </lineage>
</organism>
<dbReference type="AlphaFoldDB" id="A0A246BJG9"/>
<feature type="compositionally biased region" description="Polar residues" evidence="1">
    <location>
        <begin position="109"/>
        <end position="126"/>
    </location>
</feature>
<feature type="region of interest" description="Disordered" evidence="1">
    <location>
        <begin position="105"/>
        <end position="133"/>
    </location>
</feature>